<keyword evidence="6 7" id="KW-0472">Membrane</keyword>
<dbReference type="PANTHER" id="PTHR34582">
    <property type="entry name" value="UPF0702 TRANSMEMBRANE PROTEIN YCAP"/>
    <property type="match status" value="1"/>
</dbReference>
<evidence type="ECO:0000256" key="7">
    <source>
        <dbReference type="SAM" id="Phobius"/>
    </source>
</evidence>
<dbReference type="EMBL" id="JAFBDR010000005">
    <property type="protein sequence ID" value="MBM7570866.1"/>
    <property type="molecule type" value="Genomic_DNA"/>
</dbReference>
<evidence type="ECO:0000256" key="3">
    <source>
        <dbReference type="ARBA" id="ARBA00022475"/>
    </source>
</evidence>
<keyword evidence="4 7" id="KW-0812">Transmembrane</keyword>
<dbReference type="InterPro" id="IPR007353">
    <property type="entry name" value="DUF421"/>
</dbReference>
<dbReference type="Gene3D" id="3.30.240.20">
    <property type="entry name" value="bsu07140 like domains"/>
    <property type="match status" value="2"/>
</dbReference>
<name>A0ABS2MYA8_9BACI</name>
<dbReference type="Pfam" id="PF04239">
    <property type="entry name" value="DUF421"/>
    <property type="match status" value="1"/>
</dbReference>
<accession>A0ABS2MYA8</accession>
<dbReference type="PANTHER" id="PTHR34582:SF5">
    <property type="entry name" value="UPF0702 TRANSMEMBRANE PROTEIN YETF"/>
    <property type="match status" value="1"/>
</dbReference>
<keyword evidence="3" id="KW-1003">Cell membrane</keyword>
<keyword evidence="5 7" id="KW-1133">Transmembrane helix</keyword>
<reference evidence="9 10" key="1">
    <citation type="submission" date="2021-01" db="EMBL/GenBank/DDBJ databases">
        <title>Genomic Encyclopedia of Type Strains, Phase IV (KMG-IV): sequencing the most valuable type-strain genomes for metagenomic binning, comparative biology and taxonomic classification.</title>
        <authorList>
            <person name="Goeker M."/>
        </authorList>
    </citation>
    <scope>NUCLEOTIDE SEQUENCE [LARGE SCALE GENOMIC DNA]</scope>
    <source>
        <strain evidence="9 10">DSM 23711</strain>
    </source>
</reference>
<evidence type="ECO:0000256" key="4">
    <source>
        <dbReference type="ARBA" id="ARBA00022692"/>
    </source>
</evidence>
<sequence>MIYISWINEGFYMWMELLKLVILFLLIFVVMRLLGKSLLSQWTPYDLVTIVFLSYSAFAAIKFINFFQSVLSIILIGIIYLAIARLSLIQPISRFIIGEPTILIKHGKIIEENLRRSHYSLAELLSSIRAAGNPDIKDIDYALLEPNGQISVIKSQDVTPVSSKDLNIKTDYKGLPISVIVEGRIQYRNLRLINKNKEWLMKELEAKGYHQIQHIFYAYVNDHTHSLTVDTVKQKL</sequence>
<comment type="similarity">
    <text evidence="2">Belongs to the UPF0702 family.</text>
</comment>
<evidence type="ECO:0000259" key="8">
    <source>
        <dbReference type="Pfam" id="PF04239"/>
    </source>
</evidence>
<comment type="subcellular location">
    <subcellularLocation>
        <location evidence="1">Cell membrane</location>
        <topology evidence="1">Multi-pass membrane protein</topology>
    </subcellularLocation>
</comment>
<protein>
    <submittedName>
        <fullName evidence="9">Uncharacterized membrane protein YcaP (DUF421 family)</fullName>
    </submittedName>
</protein>
<proteinExistence type="inferred from homology"/>
<dbReference type="Proteomes" id="UP001296943">
    <property type="component" value="Unassembled WGS sequence"/>
</dbReference>
<evidence type="ECO:0000256" key="1">
    <source>
        <dbReference type="ARBA" id="ARBA00004651"/>
    </source>
</evidence>
<evidence type="ECO:0000313" key="9">
    <source>
        <dbReference type="EMBL" id="MBM7570866.1"/>
    </source>
</evidence>
<feature type="transmembrane region" description="Helical" evidence="7">
    <location>
        <begin position="70"/>
        <end position="88"/>
    </location>
</feature>
<feature type="transmembrane region" description="Helical" evidence="7">
    <location>
        <begin position="12"/>
        <end position="35"/>
    </location>
</feature>
<evidence type="ECO:0000256" key="5">
    <source>
        <dbReference type="ARBA" id="ARBA00022989"/>
    </source>
</evidence>
<feature type="transmembrane region" description="Helical" evidence="7">
    <location>
        <begin position="47"/>
        <end position="64"/>
    </location>
</feature>
<evidence type="ECO:0000313" key="10">
    <source>
        <dbReference type="Proteomes" id="UP001296943"/>
    </source>
</evidence>
<gene>
    <name evidence="9" type="ORF">JOC48_001344</name>
</gene>
<evidence type="ECO:0000256" key="2">
    <source>
        <dbReference type="ARBA" id="ARBA00006448"/>
    </source>
</evidence>
<evidence type="ECO:0000256" key="6">
    <source>
        <dbReference type="ARBA" id="ARBA00023136"/>
    </source>
</evidence>
<dbReference type="InterPro" id="IPR023090">
    <property type="entry name" value="UPF0702_alpha/beta_dom_sf"/>
</dbReference>
<keyword evidence="10" id="KW-1185">Reference proteome</keyword>
<organism evidence="9 10">
    <name type="scientific">Aquibacillus albus</name>
    <dbReference type="NCBI Taxonomy" id="1168171"/>
    <lineage>
        <taxon>Bacteria</taxon>
        <taxon>Bacillati</taxon>
        <taxon>Bacillota</taxon>
        <taxon>Bacilli</taxon>
        <taxon>Bacillales</taxon>
        <taxon>Bacillaceae</taxon>
        <taxon>Aquibacillus</taxon>
    </lineage>
</organism>
<dbReference type="RefSeq" id="WP_204498274.1">
    <property type="nucleotide sequence ID" value="NZ_JAFBDR010000005.1"/>
</dbReference>
<comment type="caution">
    <text evidence="9">The sequence shown here is derived from an EMBL/GenBank/DDBJ whole genome shotgun (WGS) entry which is preliminary data.</text>
</comment>
<feature type="domain" description="YetF C-terminal" evidence="8">
    <location>
        <begin position="91"/>
        <end position="220"/>
    </location>
</feature>